<keyword evidence="2" id="KW-0472">Membrane</keyword>
<accession>A0A7S4UG37</accession>
<evidence type="ECO:0000256" key="3">
    <source>
        <dbReference type="SAM" id="SignalP"/>
    </source>
</evidence>
<keyword evidence="3" id="KW-0732">Signal</keyword>
<feature type="region of interest" description="Disordered" evidence="1">
    <location>
        <begin position="136"/>
        <end position="195"/>
    </location>
</feature>
<keyword evidence="2" id="KW-1133">Transmembrane helix</keyword>
<gene>
    <name evidence="4" type="ORF">AMON00008_LOCUS3578</name>
</gene>
<dbReference type="EMBL" id="HBNR01005373">
    <property type="protein sequence ID" value="CAE4563959.1"/>
    <property type="molecule type" value="Transcribed_RNA"/>
</dbReference>
<reference evidence="4" key="1">
    <citation type="submission" date="2021-01" db="EMBL/GenBank/DDBJ databases">
        <authorList>
            <person name="Corre E."/>
            <person name="Pelletier E."/>
            <person name="Niang G."/>
            <person name="Scheremetjew M."/>
            <person name="Finn R."/>
            <person name="Kale V."/>
            <person name="Holt S."/>
            <person name="Cochrane G."/>
            <person name="Meng A."/>
            <person name="Brown T."/>
            <person name="Cohen L."/>
        </authorList>
    </citation>
    <scope>NUCLEOTIDE SEQUENCE</scope>
    <source>
        <strain evidence="4">CCMP3105</strain>
    </source>
</reference>
<organism evidence="4">
    <name type="scientific">Alexandrium monilatum</name>
    <dbReference type="NCBI Taxonomy" id="311494"/>
    <lineage>
        <taxon>Eukaryota</taxon>
        <taxon>Sar</taxon>
        <taxon>Alveolata</taxon>
        <taxon>Dinophyceae</taxon>
        <taxon>Gonyaulacales</taxon>
        <taxon>Pyrocystaceae</taxon>
        <taxon>Alexandrium</taxon>
    </lineage>
</organism>
<keyword evidence="2" id="KW-0812">Transmembrane</keyword>
<feature type="compositionally biased region" description="Basic and acidic residues" evidence="1">
    <location>
        <begin position="255"/>
        <end position="271"/>
    </location>
</feature>
<evidence type="ECO:0000313" key="4">
    <source>
        <dbReference type="EMBL" id="CAE4563959.1"/>
    </source>
</evidence>
<feature type="region of interest" description="Disordered" evidence="1">
    <location>
        <begin position="250"/>
        <end position="282"/>
    </location>
</feature>
<evidence type="ECO:0000256" key="2">
    <source>
        <dbReference type="SAM" id="Phobius"/>
    </source>
</evidence>
<feature type="transmembrane region" description="Helical" evidence="2">
    <location>
        <begin position="225"/>
        <end position="249"/>
    </location>
</feature>
<sequence>MRPRAALACRSLCMVACLVVVAASVAAAATPAANPEVAAFPADMALVDDECHGMEGADVFRDGGRHPACALSALQAHGRRAAARQLSSLAASVPAAVVASRPNVSAPAGGVDAATGPAALGEAEAGSHFRWGVTTQPDRSAASQGHAAAPAASPAAGAAPPRPPPPAMPPDRPAPQEAVQARTPGRPPPGGGSWLEPALALMARSSSVRFFHSGVETGTSSSAQAMILAVFAVAVVLALGAAAGILAALSSSPPEGERPLRTAVRDQQRQERRQRRQQQNCC</sequence>
<protein>
    <submittedName>
        <fullName evidence="4">Uncharacterized protein</fullName>
    </submittedName>
</protein>
<dbReference type="AlphaFoldDB" id="A0A7S4UG37"/>
<feature type="compositionally biased region" description="Low complexity" evidence="1">
    <location>
        <begin position="141"/>
        <end position="159"/>
    </location>
</feature>
<feature type="chain" id="PRO_5031271592" evidence="3">
    <location>
        <begin position="29"/>
        <end position="282"/>
    </location>
</feature>
<name>A0A7S4UG37_9DINO</name>
<feature type="signal peptide" evidence="3">
    <location>
        <begin position="1"/>
        <end position="28"/>
    </location>
</feature>
<proteinExistence type="predicted"/>
<feature type="compositionally biased region" description="Pro residues" evidence="1">
    <location>
        <begin position="160"/>
        <end position="173"/>
    </location>
</feature>
<evidence type="ECO:0000256" key="1">
    <source>
        <dbReference type="SAM" id="MobiDB-lite"/>
    </source>
</evidence>